<gene>
    <name evidence="1" type="ORF">PIB30_074054</name>
</gene>
<protein>
    <submittedName>
        <fullName evidence="1">Uncharacterized protein</fullName>
    </submittedName>
</protein>
<dbReference type="EMBL" id="JASCZI010212360">
    <property type="protein sequence ID" value="MED6199240.1"/>
    <property type="molecule type" value="Genomic_DNA"/>
</dbReference>
<keyword evidence="2" id="KW-1185">Reference proteome</keyword>
<evidence type="ECO:0000313" key="2">
    <source>
        <dbReference type="Proteomes" id="UP001341840"/>
    </source>
</evidence>
<dbReference type="Proteomes" id="UP001341840">
    <property type="component" value="Unassembled WGS sequence"/>
</dbReference>
<organism evidence="1 2">
    <name type="scientific">Stylosanthes scabra</name>
    <dbReference type="NCBI Taxonomy" id="79078"/>
    <lineage>
        <taxon>Eukaryota</taxon>
        <taxon>Viridiplantae</taxon>
        <taxon>Streptophyta</taxon>
        <taxon>Embryophyta</taxon>
        <taxon>Tracheophyta</taxon>
        <taxon>Spermatophyta</taxon>
        <taxon>Magnoliopsida</taxon>
        <taxon>eudicotyledons</taxon>
        <taxon>Gunneridae</taxon>
        <taxon>Pentapetalae</taxon>
        <taxon>rosids</taxon>
        <taxon>fabids</taxon>
        <taxon>Fabales</taxon>
        <taxon>Fabaceae</taxon>
        <taxon>Papilionoideae</taxon>
        <taxon>50 kb inversion clade</taxon>
        <taxon>dalbergioids sensu lato</taxon>
        <taxon>Dalbergieae</taxon>
        <taxon>Pterocarpus clade</taxon>
        <taxon>Stylosanthes</taxon>
    </lineage>
</organism>
<name>A0ABU6XPJ8_9FABA</name>
<evidence type="ECO:0000313" key="1">
    <source>
        <dbReference type="EMBL" id="MED6199240.1"/>
    </source>
</evidence>
<comment type="caution">
    <text evidence="1">The sequence shown here is derived from an EMBL/GenBank/DDBJ whole genome shotgun (WGS) entry which is preliminary data.</text>
</comment>
<reference evidence="1 2" key="1">
    <citation type="journal article" date="2023" name="Plants (Basel)">
        <title>Bridging the Gap: Combining Genomics and Transcriptomics Approaches to Understand Stylosanthes scabra, an Orphan Legume from the Brazilian Caatinga.</title>
        <authorList>
            <person name="Ferreira-Neto J.R.C."/>
            <person name="da Silva M.D."/>
            <person name="Binneck E."/>
            <person name="de Melo N.F."/>
            <person name="da Silva R.H."/>
            <person name="de Melo A.L.T.M."/>
            <person name="Pandolfi V."/>
            <person name="Bustamante F.O."/>
            <person name="Brasileiro-Vidal A.C."/>
            <person name="Benko-Iseppon A.M."/>
        </authorList>
    </citation>
    <scope>NUCLEOTIDE SEQUENCE [LARGE SCALE GENOMIC DNA]</scope>
    <source>
        <tissue evidence="1">Leaves</tissue>
    </source>
</reference>
<sequence length="168" mass="18392">MDNVSGGGSFLVLVHHNGKIKRRTREGVKFKSECPTNVFIMETTSFVDLQASIIRKLDEDLQVLLHCHQQYPEVRTIELYIEIEDVGASSGGSTPLPPPVHVRCTHAPLPVCVPKTERVASPSFDVSLPRDDYDTCDLGDNRSIGELAVAMARTPQSPSPHIICGSLS</sequence>
<accession>A0ABU6XPJ8</accession>
<proteinExistence type="predicted"/>